<proteinExistence type="predicted"/>
<dbReference type="RefSeq" id="WP_053416659.1">
    <property type="nucleotide sequence ID" value="NZ_LILB01000001.1"/>
</dbReference>
<evidence type="ECO:0000313" key="1">
    <source>
        <dbReference type="EMBL" id="KOO52497.1"/>
    </source>
</evidence>
<dbReference type="AlphaFoldDB" id="A0A0M0LNP4"/>
<dbReference type="PATRIC" id="fig|263475.3.peg.2245"/>
<organism evidence="1 2">
    <name type="scientific">Viridibacillus arvi</name>
    <dbReference type="NCBI Taxonomy" id="263475"/>
    <lineage>
        <taxon>Bacteria</taxon>
        <taxon>Bacillati</taxon>
        <taxon>Bacillota</taxon>
        <taxon>Bacilli</taxon>
        <taxon>Bacillales</taxon>
        <taxon>Caryophanaceae</taxon>
        <taxon>Viridibacillus</taxon>
    </lineage>
</organism>
<sequence length="104" mass="11516">MKLRDFLLGVATGLAAAYVIKEASEKIYPNKPANSVLTDIKNLFKQEGPIDGSWIFMEPEVFKKENIEIPVYKGGISRVHNGETQSFEFAADAKTGSIIDLVRV</sequence>
<dbReference type="GeneID" id="301136229"/>
<keyword evidence="2" id="KW-1185">Reference proteome</keyword>
<comment type="caution">
    <text evidence="1">The sequence shown here is derived from an EMBL/GenBank/DDBJ whole genome shotgun (WGS) entry which is preliminary data.</text>
</comment>
<dbReference type="STRING" id="263475.AMD00_08925"/>
<evidence type="ECO:0000313" key="2">
    <source>
        <dbReference type="Proteomes" id="UP000036867"/>
    </source>
</evidence>
<protein>
    <submittedName>
        <fullName evidence="1">Peptidase M4</fullName>
    </submittedName>
</protein>
<dbReference type="EMBL" id="LILB01000001">
    <property type="protein sequence ID" value="KOO52497.1"/>
    <property type="molecule type" value="Genomic_DNA"/>
</dbReference>
<reference evidence="2" key="1">
    <citation type="submission" date="2015-08" db="EMBL/GenBank/DDBJ databases">
        <title>Fjat-10028 dsm 16317.</title>
        <authorList>
            <person name="Liu B."/>
            <person name="Wang J."/>
            <person name="Zhu Y."/>
            <person name="Liu G."/>
            <person name="Chen Q."/>
            <person name="Chen Z."/>
            <person name="Lan J."/>
            <person name="Che J."/>
            <person name="Ge C."/>
            <person name="Shi H."/>
            <person name="Pan Z."/>
            <person name="Liu X."/>
        </authorList>
    </citation>
    <scope>NUCLEOTIDE SEQUENCE [LARGE SCALE GENOMIC DNA]</scope>
    <source>
        <strain evidence="2">DSM 16317</strain>
    </source>
</reference>
<gene>
    <name evidence="1" type="ORF">AMD00_08925</name>
</gene>
<dbReference type="Proteomes" id="UP000036867">
    <property type="component" value="Unassembled WGS sequence"/>
</dbReference>
<name>A0A0M0LNP4_9BACL</name>
<dbReference type="OrthoDB" id="2989832at2"/>
<accession>A0A0M0LNP4</accession>